<dbReference type="CDD" id="cd02094">
    <property type="entry name" value="P-type_ATPase_Cu-like"/>
    <property type="match status" value="1"/>
</dbReference>
<comment type="subcellular location">
    <subcellularLocation>
        <location evidence="2 17">Cell membrane</location>
    </subcellularLocation>
    <subcellularLocation>
        <location evidence="1">Endomembrane system</location>
        <topology evidence="1">Multi-pass membrane protein</topology>
    </subcellularLocation>
</comment>
<dbReference type="GO" id="GO:0005507">
    <property type="term" value="F:copper ion binding"/>
    <property type="evidence" value="ECO:0007669"/>
    <property type="project" value="TreeGrafter"/>
</dbReference>
<dbReference type="InterPro" id="IPR059000">
    <property type="entry name" value="ATPase_P-type_domA"/>
</dbReference>
<dbReference type="InterPro" id="IPR036412">
    <property type="entry name" value="HAD-like_sf"/>
</dbReference>
<evidence type="ECO:0000256" key="17">
    <source>
        <dbReference type="RuleBase" id="RU362081"/>
    </source>
</evidence>
<feature type="transmembrane region" description="Helical" evidence="17">
    <location>
        <begin position="328"/>
        <end position="350"/>
    </location>
</feature>
<dbReference type="SUPFAM" id="SSF56784">
    <property type="entry name" value="HAD-like"/>
    <property type="match status" value="1"/>
</dbReference>
<evidence type="ECO:0000256" key="1">
    <source>
        <dbReference type="ARBA" id="ARBA00004127"/>
    </source>
</evidence>
<dbReference type="Pfam" id="PF00122">
    <property type="entry name" value="E1-E2_ATPase"/>
    <property type="match status" value="1"/>
</dbReference>
<dbReference type="SFLD" id="SFLDS00003">
    <property type="entry name" value="Haloacid_Dehalogenase"/>
    <property type="match status" value="1"/>
</dbReference>
<dbReference type="InterPro" id="IPR006121">
    <property type="entry name" value="HMA_dom"/>
</dbReference>
<dbReference type="PANTHER" id="PTHR43520">
    <property type="entry name" value="ATP7, ISOFORM B"/>
    <property type="match status" value="1"/>
</dbReference>
<keyword evidence="12 17" id="KW-0472">Membrane</keyword>
<dbReference type="InterPro" id="IPR036163">
    <property type="entry name" value="HMA_dom_sf"/>
</dbReference>
<dbReference type="Proteomes" id="UP000000422">
    <property type="component" value="Chromosome"/>
</dbReference>
<dbReference type="NCBIfam" id="TIGR01494">
    <property type="entry name" value="ATPase_P-type"/>
    <property type="match status" value="1"/>
</dbReference>
<dbReference type="GO" id="GO:0005886">
    <property type="term" value="C:plasma membrane"/>
    <property type="evidence" value="ECO:0007669"/>
    <property type="project" value="UniProtKB-SubCell"/>
</dbReference>
<keyword evidence="11 17" id="KW-1133">Transmembrane helix</keyword>
<evidence type="ECO:0000256" key="16">
    <source>
        <dbReference type="ARBA" id="ARBA00047424"/>
    </source>
</evidence>
<evidence type="ECO:0000256" key="13">
    <source>
        <dbReference type="ARBA" id="ARBA00037143"/>
    </source>
</evidence>
<dbReference type="NCBIfam" id="TIGR01525">
    <property type="entry name" value="ATPase-IB_hvy"/>
    <property type="match status" value="1"/>
</dbReference>
<dbReference type="PANTHER" id="PTHR43520:SF8">
    <property type="entry name" value="P-TYPE CU(+) TRANSPORTER"/>
    <property type="match status" value="1"/>
</dbReference>
<dbReference type="GO" id="GO:0043682">
    <property type="term" value="F:P-type divalent copper transporter activity"/>
    <property type="evidence" value="ECO:0007669"/>
    <property type="project" value="UniProtKB-EC"/>
</dbReference>
<keyword evidence="8 17" id="KW-0547">Nucleotide-binding</keyword>
<protein>
    <recommendedName>
        <fullName evidence="15">Copper-transporting ATPase</fullName>
        <ecNumber evidence="14">7.2.2.9</ecNumber>
    </recommendedName>
</protein>
<evidence type="ECO:0000313" key="20">
    <source>
        <dbReference type="Proteomes" id="UP000000422"/>
    </source>
</evidence>
<keyword evidence="6 17" id="KW-0812">Transmembrane</keyword>
<feature type="transmembrane region" description="Helical" evidence="17">
    <location>
        <begin position="176"/>
        <end position="194"/>
    </location>
</feature>
<dbReference type="Pfam" id="PF00702">
    <property type="entry name" value="Hydrolase"/>
    <property type="match status" value="1"/>
</dbReference>
<dbReference type="CDD" id="cd00371">
    <property type="entry name" value="HMA"/>
    <property type="match status" value="1"/>
</dbReference>
<dbReference type="InterPro" id="IPR001757">
    <property type="entry name" value="P_typ_ATPase"/>
</dbReference>
<keyword evidence="17" id="KW-1003">Cell membrane</keyword>
<dbReference type="SUPFAM" id="SSF81660">
    <property type="entry name" value="Metal cation-transporting ATPase, ATP-binding domain N"/>
    <property type="match status" value="1"/>
</dbReference>
<dbReference type="FunFam" id="3.30.70.100:FF:000001">
    <property type="entry name" value="ATPase copper transporting beta"/>
    <property type="match status" value="1"/>
</dbReference>
<evidence type="ECO:0000256" key="10">
    <source>
        <dbReference type="ARBA" id="ARBA00022967"/>
    </source>
</evidence>
<dbReference type="AlphaFoldDB" id="Q7MA79"/>
<dbReference type="InterPro" id="IPR027256">
    <property type="entry name" value="P-typ_ATPase_IB"/>
</dbReference>
<evidence type="ECO:0000256" key="8">
    <source>
        <dbReference type="ARBA" id="ARBA00022741"/>
    </source>
</evidence>
<feature type="transmembrane region" description="Helical" evidence="17">
    <location>
        <begin position="356"/>
        <end position="385"/>
    </location>
</feature>
<evidence type="ECO:0000256" key="14">
    <source>
        <dbReference type="ARBA" id="ARBA00038904"/>
    </source>
</evidence>
<dbReference type="PROSITE" id="PS00154">
    <property type="entry name" value="ATPASE_E1_E2"/>
    <property type="match status" value="1"/>
</dbReference>
<dbReference type="InterPro" id="IPR023214">
    <property type="entry name" value="HAD_sf"/>
</dbReference>
<keyword evidence="20" id="KW-1185">Reference proteome</keyword>
<comment type="similarity">
    <text evidence="3 17">Belongs to the cation transport ATPase (P-type) (TC 3.A.3) family. Type IB subfamily.</text>
</comment>
<keyword evidence="10" id="KW-1278">Translocase</keyword>
<evidence type="ECO:0000256" key="11">
    <source>
        <dbReference type="ARBA" id="ARBA00022989"/>
    </source>
</evidence>
<organism evidence="20">
    <name type="scientific">Wolinella succinogenes (strain ATCC 29543 / DSM 1740 / CCUG 13145 / JCM 31913 / LMG 7466 / NCTC 11488 / FDC 602W)</name>
    <name type="common">Vibrio succinogenes</name>
    <dbReference type="NCBI Taxonomy" id="273121"/>
    <lineage>
        <taxon>Bacteria</taxon>
        <taxon>Pseudomonadati</taxon>
        <taxon>Campylobacterota</taxon>
        <taxon>Epsilonproteobacteria</taxon>
        <taxon>Campylobacterales</taxon>
        <taxon>Helicobacteraceae</taxon>
        <taxon>Wolinella</taxon>
    </lineage>
</organism>
<evidence type="ECO:0000256" key="3">
    <source>
        <dbReference type="ARBA" id="ARBA00006024"/>
    </source>
</evidence>
<dbReference type="InterPro" id="IPR008250">
    <property type="entry name" value="ATPase_P-typ_transduc_dom_A_sf"/>
</dbReference>
<keyword evidence="4" id="KW-0813">Transport</keyword>
<evidence type="ECO:0000259" key="18">
    <source>
        <dbReference type="PROSITE" id="PS50846"/>
    </source>
</evidence>
<dbReference type="InterPro" id="IPR023299">
    <property type="entry name" value="ATPase_P-typ_cyto_dom_N"/>
</dbReference>
<dbReference type="PRINTS" id="PR00943">
    <property type="entry name" value="CUATPASE"/>
</dbReference>
<evidence type="ECO:0000256" key="7">
    <source>
        <dbReference type="ARBA" id="ARBA00022723"/>
    </source>
</evidence>
<feature type="transmembrane region" description="Helical" evidence="17">
    <location>
        <begin position="673"/>
        <end position="694"/>
    </location>
</feature>
<dbReference type="eggNOG" id="COG2217">
    <property type="taxonomic scope" value="Bacteria"/>
</dbReference>
<dbReference type="Gene3D" id="3.40.50.1000">
    <property type="entry name" value="HAD superfamily/HAD-like"/>
    <property type="match status" value="1"/>
</dbReference>
<dbReference type="PROSITE" id="PS01229">
    <property type="entry name" value="COF_2"/>
    <property type="match status" value="1"/>
</dbReference>
<evidence type="ECO:0000256" key="9">
    <source>
        <dbReference type="ARBA" id="ARBA00022840"/>
    </source>
</evidence>
<dbReference type="InterPro" id="IPR018303">
    <property type="entry name" value="ATPase_P-typ_P_site"/>
</dbReference>
<dbReference type="SUPFAM" id="SSF55008">
    <property type="entry name" value="HMA, heavy metal-associated domain"/>
    <property type="match status" value="1"/>
</dbReference>
<dbReference type="RefSeq" id="WP_011138365.1">
    <property type="nucleotide sequence ID" value="NC_005090.1"/>
</dbReference>
<dbReference type="InterPro" id="IPR044492">
    <property type="entry name" value="P_typ_ATPase_HD_dom"/>
</dbReference>
<dbReference type="Gene3D" id="2.70.150.10">
    <property type="entry name" value="Calcium-transporting ATPase, cytoplasmic transduction domain A"/>
    <property type="match status" value="1"/>
</dbReference>
<keyword evidence="7 17" id="KW-0479">Metal-binding</keyword>
<evidence type="ECO:0000313" key="19">
    <source>
        <dbReference type="EMBL" id="CAE09565.1"/>
    </source>
</evidence>
<dbReference type="EMBL" id="BX571658">
    <property type="protein sequence ID" value="CAE09565.1"/>
    <property type="molecule type" value="Genomic_DNA"/>
</dbReference>
<keyword evidence="9 17" id="KW-0067">ATP-binding</keyword>
<dbReference type="PROSITE" id="PS50846">
    <property type="entry name" value="HMA_2"/>
    <property type="match status" value="1"/>
</dbReference>
<dbReference type="GO" id="GO:0005524">
    <property type="term" value="F:ATP binding"/>
    <property type="evidence" value="ECO:0007669"/>
    <property type="project" value="UniProtKB-UniRule"/>
</dbReference>
<feature type="transmembrane region" description="Helical" evidence="17">
    <location>
        <begin position="110"/>
        <end position="130"/>
    </location>
</feature>
<feature type="transmembrane region" description="Helical" evidence="17">
    <location>
        <begin position="142"/>
        <end position="164"/>
    </location>
</feature>
<name>Q7MA79_WOLSU</name>
<dbReference type="EC" id="7.2.2.9" evidence="14"/>
<dbReference type="SUPFAM" id="SSF81653">
    <property type="entry name" value="Calcium ATPase, transduction domain A"/>
    <property type="match status" value="1"/>
</dbReference>
<comment type="catalytic activity">
    <reaction evidence="16">
        <text>Cu(2+)(in) + ATP + H2O = Cu(2+)(out) + ADP + phosphate + H(+)</text>
        <dbReference type="Rhea" id="RHEA:10376"/>
        <dbReference type="ChEBI" id="CHEBI:15377"/>
        <dbReference type="ChEBI" id="CHEBI:15378"/>
        <dbReference type="ChEBI" id="CHEBI:29036"/>
        <dbReference type="ChEBI" id="CHEBI:30616"/>
        <dbReference type="ChEBI" id="CHEBI:43474"/>
        <dbReference type="ChEBI" id="CHEBI:456216"/>
        <dbReference type="EC" id="7.2.2.9"/>
    </reaction>
</comment>
<dbReference type="Gene3D" id="3.30.70.100">
    <property type="match status" value="1"/>
</dbReference>
<feature type="transmembrane region" description="Helical" evidence="17">
    <location>
        <begin position="87"/>
        <end position="104"/>
    </location>
</feature>
<dbReference type="InterPro" id="IPR023298">
    <property type="entry name" value="ATPase_P-typ_TM_dom_sf"/>
</dbReference>
<reference evidence="19 20" key="1">
    <citation type="journal article" date="2003" name="Proc. Natl. Acad. Sci. U.S.A.">
        <title>Complete genome sequence and analysis of Wolinella succinogenes.</title>
        <authorList>
            <person name="Baar C."/>
            <person name="Eppinger M."/>
            <person name="Raddatz G."/>
            <person name="Simon JM."/>
            <person name="Lanz C."/>
            <person name="Klimmek O."/>
            <person name="Nandakumar R."/>
            <person name="Gross R."/>
            <person name="Rosinus A."/>
            <person name="Keller H."/>
            <person name="Jagtap P."/>
            <person name="Linke B."/>
            <person name="Meyer F."/>
            <person name="Lederer H."/>
            <person name="Schuster S.C."/>
        </authorList>
    </citation>
    <scope>NUCLEOTIDE SEQUENCE [LARGE SCALE GENOMIC DNA]</scope>
    <source>
        <strain evidence="20">ATCC 29543 / DSM 1740 / CCUG 13145 / JCM 31913 / LMG 7466 / NCTC 11488 / FDC 602W</strain>
    </source>
</reference>
<dbReference type="GO" id="GO:0012505">
    <property type="term" value="C:endomembrane system"/>
    <property type="evidence" value="ECO:0007669"/>
    <property type="project" value="UniProtKB-SubCell"/>
</dbReference>
<comment type="function">
    <text evidence="13">Probably involved in copper export.</text>
</comment>
<evidence type="ECO:0000256" key="2">
    <source>
        <dbReference type="ARBA" id="ARBA00004236"/>
    </source>
</evidence>
<sequence length="732" mass="79943">MDRIKLRIEGMHCSACAEGIIANLSKESGVLDVSVNAITGKGRIQYEEERITQERIIRLIESYGFKAFKESSRDQEERELQELGRRFFLCLPLFLVIFGLHMFFPHEPLYLYTQFLLASVVQFVGGAGFYKGAGGLWRTKSADMNLLIVIGTSAAYLYSCIALWAPSLFPNTQMGLYFEGSSAVITFVLLGEWLKARAKKRSGESVRALASLLPQRARLWREGAEVEVELSEVGVNEISLVRAGEKIPLDGEIVEGEAEVDSSHISGEYLPVHKKVGDGVVGGSIAVNGYLKVRVLKSAQESLLYEMVDLLEEAQSQKPPIGKLADQIASIFVPAVIFLSLLTLGVWIFWGDGYEHAFLASVAVLIISCPCALGLATPISIVTAISRGAREGILIKNPDVIERAVVISKVVLDKTGTLTQGMLSISKVRWMREAPEGFFEMLLGIESTSAHPISLALTRYAKEQIKEGSEAALIPESPQNFIGLGLAAKFGGEEFVVGNKRLMIQKGILSDEALLESLREEFLGLSTIYVAYQGEMIAAIGVEDSLRQGAREMLEFFKKRGIEPVILSGDSKEAVLDLAQRLEIERFYAEVLPKDKHRVIKELKEEGGVLFVGDGVNDALALEEADMGIALSSGTAIAQESGDILLMKEELTGVSEALELCLFALRNIKQNLFFAYLYNTILIPVAAGALYPWFGILLQPSFAGAAMALSSVSVVSNALRIGRWKSQGALGA</sequence>
<dbReference type="STRING" id="273121.WS0421"/>
<dbReference type="SFLD" id="SFLDG00002">
    <property type="entry name" value="C1.7:_P-type_atpase_like"/>
    <property type="match status" value="1"/>
</dbReference>
<evidence type="ECO:0000256" key="12">
    <source>
        <dbReference type="ARBA" id="ARBA00023136"/>
    </source>
</evidence>
<evidence type="ECO:0000256" key="4">
    <source>
        <dbReference type="ARBA" id="ARBA00022448"/>
    </source>
</evidence>
<accession>Q7MA79</accession>
<dbReference type="PRINTS" id="PR00119">
    <property type="entry name" value="CATATPASE"/>
</dbReference>
<dbReference type="Pfam" id="PF00403">
    <property type="entry name" value="HMA"/>
    <property type="match status" value="1"/>
</dbReference>
<dbReference type="SFLD" id="SFLDF00027">
    <property type="entry name" value="p-type_atpase"/>
    <property type="match status" value="1"/>
</dbReference>
<dbReference type="SUPFAM" id="SSF81665">
    <property type="entry name" value="Calcium ATPase, transmembrane domain M"/>
    <property type="match status" value="1"/>
</dbReference>
<dbReference type="KEGG" id="wsu:WS0421"/>
<keyword evidence="5" id="KW-0597">Phosphoprotein</keyword>
<dbReference type="GO" id="GO:0055070">
    <property type="term" value="P:copper ion homeostasis"/>
    <property type="evidence" value="ECO:0007669"/>
    <property type="project" value="TreeGrafter"/>
</dbReference>
<dbReference type="Gene3D" id="3.40.1110.10">
    <property type="entry name" value="Calcium-transporting ATPase, cytoplasmic domain N"/>
    <property type="match status" value="1"/>
</dbReference>
<dbReference type="FunFam" id="2.70.150.10:FF:000002">
    <property type="entry name" value="Copper-transporting ATPase 1, putative"/>
    <property type="match status" value="1"/>
</dbReference>
<feature type="domain" description="HMA" evidence="18">
    <location>
        <begin position="2"/>
        <end position="68"/>
    </location>
</feature>
<dbReference type="HOGENOM" id="CLU_001771_11_2_7"/>
<proteinExistence type="inferred from homology"/>
<evidence type="ECO:0000256" key="15">
    <source>
        <dbReference type="ARBA" id="ARBA00040690"/>
    </source>
</evidence>
<dbReference type="GO" id="GO:0016887">
    <property type="term" value="F:ATP hydrolysis activity"/>
    <property type="evidence" value="ECO:0007669"/>
    <property type="project" value="InterPro"/>
</dbReference>
<gene>
    <name evidence="19" type="ordered locus">WS0421</name>
</gene>
<dbReference type="NCBIfam" id="TIGR01511">
    <property type="entry name" value="ATPase-IB1_Cu"/>
    <property type="match status" value="1"/>
</dbReference>
<evidence type="ECO:0000256" key="6">
    <source>
        <dbReference type="ARBA" id="ARBA00022692"/>
    </source>
</evidence>
<evidence type="ECO:0000256" key="5">
    <source>
        <dbReference type="ARBA" id="ARBA00022553"/>
    </source>
</evidence>